<name>A0A6J2Y918_SITOR</name>
<dbReference type="KEGG" id="soy:115885088"/>
<evidence type="ECO:0000256" key="1">
    <source>
        <dbReference type="SAM" id="Phobius"/>
    </source>
</evidence>
<keyword evidence="1" id="KW-1133">Transmembrane helix</keyword>
<feature type="transmembrane region" description="Helical" evidence="1">
    <location>
        <begin position="199"/>
        <end position="216"/>
    </location>
</feature>
<proteinExistence type="predicted"/>
<keyword evidence="1" id="KW-0812">Transmembrane</keyword>
<keyword evidence="1" id="KW-0472">Membrane</keyword>
<evidence type="ECO:0000313" key="2">
    <source>
        <dbReference type="Proteomes" id="UP000504635"/>
    </source>
</evidence>
<evidence type="ECO:0000313" key="3">
    <source>
        <dbReference type="RefSeq" id="XP_030759731.1"/>
    </source>
</evidence>
<dbReference type="OrthoDB" id="75169at2759"/>
<protein>
    <submittedName>
        <fullName evidence="3">Uncharacterized protein LOC115885088</fullName>
    </submittedName>
</protein>
<dbReference type="RefSeq" id="XP_030759731.1">
    <property type="nucleotide sequence ID" value="XM_030903871.1"/>
</dbReference>
<accession>A0A6J2Y918</accession>
<feature type="transmembrane region" description="Helical" evidence="1">
    <location>
        <begin position="82"/>
        <end position="100"/>
    </location>
</feature>
<dbReference type="GeneID" id="115885088"/>
<organism evidence="2 3">
    <name type="scientific">Sitophilus oryzae</name>
    <name type="common">Rice weevil</name>
    <name type="synonym">Curculio oryzae</name>
    <dbReference type="NCBI Taxonomy" id="7048"/>
    <lineage>
        <taxon>Eukaryota</taxon>
        <taxon>Metazoa</taxon>
        <taxon>Ecdysozoa</taxon>
        <taxon>Arthropoda</taxon>
        <taxon>Hexapoda</taxon>
        <taxon>Insecta</taxon>
        <taxon>Pterygota</taxon>
        <taxon>Neoptera</taxon>
        <taxon>Endopterygota</taxon>
        <taxon>Coleoptera</taxon>
        <taxon>Polyphaga</taxon>
        <taxon>Cucujiformia</taxon>
        <taxon>Curculionidae</taxon>
        <taxon>Dryophthorinae</taxon>
        <taxon>Sitophilus</taxon>
    </lineage>
</organism>
<sequence length="217" mass="23839">MCLKIQMKVFTDPCWSIVAHSEPALYLFFPTISLILSRTALLGSKFWYRAHKQQTKEIVQEKTSAALLKIQRRSQTTTKMKTIISVLALFAVLNLATAQLECYSCLDEKCTEPAGNWQKVANCGGTLNPADKKHVGACLKLGYTDLNKNAKTIRKCIIAEKDASGKLQYPCNSPIQGGTVTTCDVCDSNLCNSAPVTRFGYVTVLGAAMACLLHLLR</sequence>
<dbReference type="AlphaFoldDB" id="A0A6J2Y918"/>
<keyword evidence="2" id="KW-1185">Reference proteome</keyword>
<gene>
    <name evidence="3" type="primary">LOC115885088</name>
</gene>
<reference evidence="3" key="1">
    <citation type="submission" date="2025-08" db="UniProtKB">
        <authorList>
            <consortium name="RefSeq"/>
        </authorList>
    </citation>
    <scope>IDENTIFICATION</scope>
    <source>
        <tissue evidence="3">Gonads</tissue>
    </source>
</reference>
<dbReference type="InParanoid" id="A0A6J2Y918"/>
<dbReference type="Proteomes" id="UP000504635">
    <property type="component" value="Unplaced"/>
</dbReference>